<accession>A0A286M3N6</accession>
<dbReference type="Proteomes" id="UP000500971">
    <property type="component" value="Genome"/>
</dbReference>
<name>A0A286M3N6_9VIRU</name>
<evidence type="ECO:0000313" key="2">
    <source>
        <dbReference type="Proteomes" id="UP000500971"/>
    </source>
</evidence>
<organism evidence="1 2">
    <name type="scientific">Colletotrichum camelliae filamentous virus 1</name>
    <dbReference type="NCBI Taxonomy" id="2029458"/>
    <lineage>
        <taxon>Viruses</taxon>
        <taxon>Riboviria</taxon>
        <taxon>Riboviria incertae sedis</taxon>
        <taxon>Polymycoviridae</taxon>
        <taxon>Polymycovirus</taxon>
        <taxon>Polymycovirus colletotrichi</taxon>
        <taxon>Colletotrichum camelliae polymycovirus 1</taxon>
    </lineage>
</organism>
<dbReference type="EMBL" id="KX778773">
    <property type="protein sequence ID" value="ASV63100.1"/>
    <property type="molecule type" value="Genomic_RNA"/>
</dbReference>
<keyword evidence="2" id="KW-1185">Reference proteome</keyword>
<reference evidence="1 2" key="1">
    <citation type="journal article" date="2017" name="Nat. Commun.">
        <title>A dsRNA virus with filamentous viral particles.</title>
        <authorList>
            <person name="Jia H."/>
            <person name="Dong K."/>
            <person name="Zhou L."/>
            <person name="Wang G."/>
            <person name="Hong N."/>
            <person name="Jiang D."/>
            <person name="Xu W."/>
        </authorList>
    </citation>
    <scope>NUCLEOTIDE SEQUENCE [LARGE SCALE GENOMIC DNA]</scope>
    <source>
        <strain evidence="1 2">LT-3-1</strain>
    </source>
</reference>
<dbReference type="GeneID" id="80549577"/>
<evidence type="ECO:0000313" key="1">
    <source>
        <dbReference type="EMBL" id="ASV63100.1"/>
    </source>
</evidence>
<dbReference type="RefSeq" id="YP_010839669.1">
    <property type="nucleotide sequence ID" value="NC_078025.1"/>
</dbReference>
<proteinExistence type="predicted"/>
<sequence>MMSAFLHAGSSRGDRLELDEVEDRDSFGASLLANFGVDVRVRFGSDYHVMTLGAPAAHGRFFDVGDMTYGISIYAPVDWTLRDMGAELDQGGVVKVWVWAGRTGNLCEVALRRANMDRPGESPRYTDMLNLVSSPDPLLVLMYSTVIRSASGRCLYSYLRYDAQGGRNRHPPLPEIAAFNHADKVECLVGQTVAPSGKDFPE</sequence>
<dbReference type="KEGG" id="vg:80549577"/>
<protein>
    <submittedName>
        <fullName evidence="1">Uncharacterized protein</fullName>
    </submittedName>
</protein>